<dbReference type="GO" id="GO:0005879">
    <property type="term" value="C:axonemal microtubule"/>
    <property type="evidence" value="ECO:0007669"/>
    <property type="project" value="TreeGrafter"/>
</dbReference>
<keyword evidence="5" id="KW-0493">Microtubule</keyword>
<evidence type="ECO:0000256" key="8">
    <source>
        <dbReference type="ARBA" id="ARBA00023212"/>
    </source>
</evidence>
<feature type="compositionally biased region" description="Low complexity" evidence="10">
    <location>
        <begin position="417"/>
        <end position="431"/>
    </location>
</feature>
<dbReference type="Proteomes" id="UP000198287">
    <property type="component" value="Unassembled WGS sequence"/>
</dbReference>
<keyword evidence="7 9" id="KW-0175">Coiled coil</keyword>
<comment type="caution">
    <text evidence="11">The sequence shown here is derived from an EMBL/GenBank/DDBJ whole genome shotgun (WGS) entry which is preliminary data.</text>
</comment>
<keyword evidence="6" id="KW-0970">Cilium biogenesis/degradation</keyword>
<dbReference type="GO" id="GO:0060271">
    <property type="term" value="P:cilium assembly"/>
    <property type="evidence" value="ECO:0007669"/>
    <property type="project" value="TreeGrafter"/>
</dbReference>
<feature type="region of interest" description="Disordered" evidence="10">
    <location>
        <begin position="517"/>
        <end position="544"/>
    </location>
</feature>
<feature type="compositionally biased region" description="Basic and acidic residues" evidence="10">
    <location>
        <begin position="531"/>
        <end position="544"/>
    </location>
</feature>
<dbReference type="EMBL" id="LNIX01000008">
    <property type="protein sequence ID" value="OXA50691.1"/>
    <property type="molecule type" value="Genomic_DNA"/>
</dbReference>
<feature type="compositionally biased region" description="Polar residues" evidence="10">
    <location>
        <begin position="293"/>
        <end position="328"/>
    </location>
</feature>
<evidence type="ECO:0000256" key="4">
    <source>
        <dbReference type="ARBA" id="ARBA00022490"/>
    </source>
</evidence>
<dbReference type="AlphaFoldDB" id="A0A226E186"/>
<comment type="similarity">
    <text evidence="2">Belongs to the CEP162 family.</text>
</comment>
<gene>
    <name evidence="11" type="ORF">Fcan01_14257</name>
</gene>
<evidence type="ECO:0000256" key="7">
    <source>
        <dbReference type="ARBA" id="ARBA00023054"/>
    </source>
</evidence>
<evidence type="ECO:0000256" key="2">
    <source>
        <dbReference type="ARBA" id="ARBA00009485"/>
    </source>
</evidence>
<dbReference type="PANTHER" id="PTHR34031:SF1">
    <property type="entry name" value="CENTROSOMAL PROTEIN OF 162 KDA"/>
    <property type="match status" value="1"/>
</dbReference>
<keyword evidence="4" id="KW-0963">Cytoplasm</keyword>
<feature type="region of interest" description="Disordered" evidence="10">
    <location>
        <begin position="416"/>
        <end position="439"/>
    </location>
</feature>
<evidence type="ECO:0000256" key="1">
    <source>
        <dbReference type="ARBA" id="ARBA00004114"/>
    </source>
</evidence>
<comment type="subcellular location">
    <subcellularLocation>
        <location evidence="1">Cytoplasm</location>
        <location evidence="1">Cytoskeleton</location>
        <location evidence="1">Microtubule organizing center</location>
        <location evidence="1">Centrosome</location>
        <location evidence="1">Centriole</location>
    </subcellularLocation>
</comment>
<feature type="compositionally biased region" description="Polar residues" evidence="10">
    <location>
        <begin position="171"/>
        <end position="185"/>
    </location>
</feature>
<evidence type="ECO:0000313" key="11">
    <source>
        <dbReference type="EMBL" id="OXA50691.1"/>
    </source>
</evidence>
<sequence>MDAIMKKLALLENTQTLLENVLDANYEGRDDDNVELVVKQALSQLKLASNRKGKGGDDSVSETATMDDSSLKEEMEALQKLLDNSLPEEEGGGEAAAAPVLVSEREQGQRQIDQVLKEYEDLERSLYSSRLGGESCDEQESLRSDGGGAPNPTTTPHPPQFPWSNDDNEDNQTTGNEQQILNQNRAIEIDEPQKQQQTTFQPKRFRLQDSEQEREQDFTTFPMDHDHSQFMATKMKPRGTIGDDSPPEERSRTKTIQKNKKIVPPPVTTSVSAPSVSTPKTKSSPPTGRKMAESQSTTSLKTPTSANKRVIQQTMGKRSVSDIPSSPGKNRGGGGDISTRELTDLDNETKIAHLQAELTKQENLLTAYQEDNQKLYGAFKKKESEIHKKEVEWEELLNSLKTEMATLKIQRFVGVQSPSRPGSAGSSSNSALLQTKGKKELERYKEESAYKSEQIMELRKEIVSLQNRLGEIHQQQKVKNPAKMAKSVYLEKEKDWQKKIRGLNQQVRTLQKILYNKDPHNPAAVPNKSTSSDHPDDGEKRLHDEPHVAVLEGRIVELERNLEQADSDAKDRLKDFQAKLNSLKLKYEDQIKETEARLEEYLNKLKLAESAASVGAVAEQQSRLDRAMGEIGHLKQELSRTKRDLEIAQRVTTAPNPNRQQDAGTLSLAIKRFKVELAEKEKDIVRLKKELGELNKTNVTLKRERERYLGSAAPNNVMIPPRIVGRVGNVAVGAKCSANINATVELLQDTLDYERAEFEGLLQHKRREIEERDRIIQSLRKQLASVTPQEKSDFHNLSFSPSDKEALLSDELHRKEALLDELRSRVTSQNEVIIRFKEHLTQLRGSEEKMTRLEREQGEASALIQQLREKLQIAQAMSRPENEILAVLAQKFEDLNTRYLQREDQMKLLLNKLSAQTGTPRSLGYNNNSVAKQGRTSIIEQLCLNLESNSDVDLDLRQLSPSLYEHLFSSRSSGGGGGGRGDPV</sequence>
<feature type="region of interest" description="Disordered" evidence="10">
    <location>
        <begin position="128"/>
        <end position="342"/>
    </location>
</feature>
<feature type="coiled-coil region" evidence="9">
    <location>
        <begin position="548"/>
        <end position="704"/>
    </location>
</feature>
<dbReference type="PANTHER" id="PTHR34031">
    <property type="entry name" value="CENTROSOMAL PROTEIN OF 162 KDA"/>
    <property type="match status" value="1"/>
</dbReference>
<reference evidence="11 12" key="1">
    <citation type="submission" date="2015-12" db="EMBL/GenBank/DDBJ databases">
        <title>The genome of Folsomia candida.</title>
        <authorList>
            <person name="Faddeeva A."/>
            <person name="Derks M.F."/>
            <person name="Anvar Y."/>
            <person name="Smit S."/>
            <person name="Van Straalen N."/>
            <person name="Roelofs D."/>
        </authorList>
    </citation>
    <scope>NUCLEOTIDE SEQUENCE [LARGE SCALE GENOMIC DNA]</scope>
    <source>
        <strain evidence="11 12">VU population</strain>
        <tissue evidence="11">Whole body</tissue>
    </source>
</reference>
<evidence type="ECO:0000256" key="3">
    <source>
        <dbReference type="ARBA" id="ARBA00021406"/>
    </source>
</evidence>
<accession>A0A226E186</accession>
<name>A0A226E186_FOLCA</name>
<evidence type="ECO:0000256" key="5">
    <source>
        <dbReference type="ARBA" id="ARBA00022701"/>
    </source>
</evidence>
<feature type="compositionally biased region" description="Low complexity" evidence="10">
    <location>
        <begin position="268"/>
        <end position="287"/>
    </location>
</feature>
<proteinExistence type="inferred from homology"/>
<feature type="compositionally biased region" description="Basic and acidic residues" evidence="10">
    <location>
        <begin position="206"/>
        <end position="228"/>
    </location>
</feature>
<feature type="coiled-coil region" evidence="9">
    <location>
        <begin position="762"/>
        <end position="870"/>
    </location>
</feature>
<evidence type="ECO:0000313" key="12">
    <source>
        <dbReference type="Proteomes" id="UP000198287"/>
    </source>
</evidence>
<evidence type="ECO:0000256" key="10">
    <source>
        <dbReference type="SAM" id="MobiDB-lite"/>
    </source>
</evidence>
<feature type="coiled-coil region" evidence="9">
    <location>
        <begin position="351"/>
        <end position="410"/>
    </location>
</feature>
<evidence type="ECO:0000256" key="9">
    <source>
        <dbReference type="SAM" id="Coils"/>
    </source>
</evidence>
<dbReference type="InterPro" id="IPR038774">
    <property type="entry name" value="CEP162-like"/>
</dbReference>
<protein>
    <recommendedName>
        <fullName evidence="3">Centrosomal protein of 162 kDa</fullName>
    </recommendedName>
</protein>
<keyword evidence="8" id="KW-0206">Cytoskeleton</keyword>
<evidence type="ECO:0000256" key="6">
    <source>
        <dbReference type="ARBA" id="ARBA00022794"/>
    </source>
</evidence>
<feature type="region of interest" description="Disordered" evidence="10">
    <location>
        <begin position="86"/>
        <end position="106"/>
    </location>
</feature>
<dbReference type="OrthoDB" id="2157184at2759"/>
<feature type="region of interest" description="Disordered" evidence="10">
    <location>
        <begin position="49"/>
        <end position="70"/>
    </location>
</feature>
<organism evidence="11 12">
    <name type="scientific">Folsomia candida</name>
    <name type="common">Springtail</name>
    <dbReference type="NCBI Taxonomy" id="158441"/>
    <lineage>
        <taxon>Eukaryota</taxon>
        <taxon>Metazoa</taxon>
        <taxon>Ecdysozoa</taxon>
        <taxon>Arthropoda</taxon>
        <taxon>Hexapoda</taxon>
        <taxon>Collembola</taxon>
        <taxon>Entomobryomorpha</taxon>
        <taxon>Isotomoidea</taxon>
        <taxon>Isotomidae</taxon>
        <taxon>Proisotominae</taxon>
        <taxon>Folsomia</taxon>
    </lineage>
</organism>
<dbReference type="GO" id="GO:0005814">
    <property type="term" value="C:centriole"/>
    <property type="evidence" value="ECO:0007669"/>
    <property type="project" value="UniProtKB-SubCell"/>
</dbReference>
<dbReference type="OMA" id="MSRPENE"/>
<keyword evidence="12" id="KW-1185">Reference proteome</keyword>
<feature type="coiled-coil region" evidence="9">
    <location>
        <begin position="441"/>
        <end position="475"/>
    </location>
</feature>